<organism evidence="2 3">
    <name type="scientific">Rugamonas apoptosis</name>
    <dbReference type="NCBI Taxonomy" id="2758570"/>
    <lineage>
        <taxon>Bacteria</taxon>
        <taxon>Pseudomonadati</taxon>
        <taxon>Pseudomonadota</taxon>
        <taxon>Betaproteobacteria</taxon>
        <taxon>Burkholderiales</taxon>
        <taxon>Oxalobacteraceae</taxon>
        <taxon>Telluria group</taxon>
        <taxon>Rugamonas</taxon>
    </lineage>
</organism>
<evidence type="ECO:0000313" key="2">
    <source>
        <dbReference type="EMBL" id="MBA5689672.1"/>
    </source>
</evidence>
<dbReference type="Pfam" id="PF01425">
    <property type="entry name" value="Amidase"/>
    <property type="match status" value="1"/>
</dbReference>
<reference evidence="2 3" key="1">
    <citation type="submission" date="2020-07" db="EMBL/GenBank/DDBJ databases">
        <title>Novel species isolated from subtropical streams in China.</title>
        <authorList>
            <person name="Lu H."/>
        </authorList>
    </citation>
    <scope>NUCLEOTIDE SEQUENCE [LARGE SCALE GENOMIC DNA]</scope>
    <source>
        <strain evidence="2 3">LX47W</strain>
    </source>
</reference>
<dbReference type="GO" id="GO:0016787">
    <property type="term" value="F:hydrolase activity"/>
    <property type="evidence" value="ECO:0007669"/>
    <property type="project" value="UniProtKB-KW"/>
</dbReference>
<dbReference type="InterPro" id="IPR023631">
    <property type="entry name" value="Amidase_dom"/>
</dbReference>
<dbReference type="InterPro" id="IPR036928">
    <property type="entry name" value="AS_sf"/>
</dbReference>
<dbReference type="Gene3D" id="3.90.1300.10">
    <property type="entry name" value="Amidase signature (AS) domain"/>
    <property type="match status" value="1"/>
</dbReference>
<protein>
    <submittedName>
        <fullName evidence="2">Indoleacetamide hydrolase</fullName>
    </submittedName>
</protein>
<comment type="caution">
    <text evidence="2">The sequence shown here is derived from an EMBL/GenBank/DDBJ whole genome shotgun (WGS) entry which is preliminary data.</text>
</comment>
<dbReference type="AlphaFoldDB" id="A0A7W2IMM4"/>
<dbReference type="PANTHER" id="PTHR11895">
    <property type="entry name" value="TRANSAMIDASE"/>
    <property type="match status" value="1"/>
</dbReference>
<dbReference type="InterPro" id="IPR020556">
    <property type="entry name" value="Amidase_CS"/>
</dbReference>
<dbReference type="PANTHER" id="PTHR11895:SF151">
    <property type="entry name" value="GLUTAMYL-TRNA(GLN) AMIDOTRANSFERASE SUBUNIT A"/>
    <property type="match status" value="1"/>
</dbReference>
<feature type="domain" description="Amidase" evidence="1">
    <location>
        <begin position="34"/>
        <end position="466"/>
    </location>
</feature>
<dbReference type="RefSeq" id="WP_182156470.1">
    <property type="nucleotide sequence ID" value="NZ_JACEZU010000012.1"/>
</dbReference>
<proteinExistence type="predicted"/>
<dbReference type="Proteomes" id="UP000573499">
    <property type="component" value="Unassembled WGS sequence"/>
</dbReference>
<keyword evidence="3" id="KW-1185">Reference proteome</keyword>
<dbReference type="InterPro" id="IPR000120">
    <property type="entry name" value="Amidase"/>
</dbReference>
<dbReference type="PROSITE" id="PS00571">
    <property type="entry name" value="AMIDASES"/>
    <property type="match status" value="1"/>
</dbReference>
<dbReference type="NCBIfam" id="NF005688">
    <property type="entry name" value="PRK07488.1"/>
    <property type="match status" value="1"/>
</dbReference>
<dbReference type="EMBL" id="JACEZU010000012">
    <property type="protein sequence ID" value="MBA5689672.1"/>
    <property type="molecule type" value="Genomic_DNA"/>
</dbReference>
<gene>
    <name evidence="2" type="primary">iaaH</name>
    <name evidence="2" type="ORF">H3H39_21745</name>
</gene>
<sequence length="482" mass="50406">MKTSQAAAATLSTDLTIYEAMAAFRDGTLTSTALVEACLRRIEEGKHLNAFVTVDAAGALKAAAQADGERAAGRPGKPLAGIPIVVKDNIHAAGLPCTAGSPALADFVPEQDAPTLQKLRDAGAIVLGKTNMNELAFGATGYNPSFNTGSMVGVRNAYDSERIAGGSSSGSAVAMGARMALAALGTDTGGSMRIPCALNGCASLRPSSGRYQRLGTIPISTSRDTVGPMAQCMSDVALLDALITDDYALPSVALAGLRLGIPAEFWTRLDEETRECAEAALATLREHGVTLIHIPDAGLFDLNQPIGFPVVIHEARVGMQAYLREQGPGISIEAMVEKINSPDVKTIYQQWVLPGKTPTPQGMVEVAPLYEAAEQRGRDALKQRYQTLYESLSIDALAFPTTTIVAPLARPEVNEPENFEGLIRNTEPAASAGLACIQLPVGLGRRSGLPVGLELDAPAGSDRRLLAIGIAIESVLGRIAPA</sequence>
<evidence type="ECO:0000313" key="3">
    <source>
        <dbReference type="Proteomes" id="UP000573499"/>
    </source>
</evidence>
<keyword evidence="2" id="KW-0378">Hydrolase</keyword>
<evidence type="ECO:0000259" key="1">
    <source>
        <dbReference type="Pfam" id="PF01425"/>
    </source>
</evidence>
<accession>A0A7W2IMM4</accession>
<dbReference type="SUPFAM" id="SSF75304">
    <property type="entry name" value="Amidase signature (AS) enzymes"/>
    <property type="match status" value="1"/>
</dbReference>
<name>A0A7W2IMM4_9BURK</name>